<dbReference type="Gene3D" id="3.30.300.30">
    <property type="match status" value="1"/>
</dbReference>
<evidence type="ECO:0000256" key="2">
    <source>
        <dbReference type="ARBA" id="ARBA00004651"/>
    </source>
</evidence>
<keyword evidence="4" id="KW-1003">Cell membrane</keyword>
<feature type="region of interest" description="Disordered" evidence="9">
    <location>
        <begin position="531"/>
        <end position="561"/>
    </location>
</feature>
<dbReference type="Pfam" id="PF01514">
    <property type="entry name" value="YscJ_FliF"/>
    <property type="match status" value="1"/>
</dbReference>
<evidence type="ECO:0000256" key="9">
    <source>
        <dbReference type="SAM" id="MobiDB-lite"/>
    </source>
</evidence>
<dbReference type="InterPro" id="IPR043427">
    <property type="entry name" value="YscJ/FliF"/>
</dbReference>
<evidence type="ECO:0000256" key="10">
    <source>
        <dbReference type="SAM" id="Phobius"/>
    </source>
</evidence>
<comment type="caution">
    <text evidence="13">The sequence shown here is derived from an EMBL/GenBank/DDBJ whole genome shotgun (WGS) entry which is preliminary data.</text>
</comment>
<reference evidence="13" key="1">
    <citation type="journal article" date="2015" name="Nature">
        <title>Complex archaea that bridge the gap between prokaryotes and eukaryotes.</title>
        <authorList>
            <person name="Spang A."/>
            <person name="Saw J.H."/>
            <person name="Jorgensen S.L."/>
            <person name="Zaremba-Niedzwiedzka K."/>
            <person name="Martijn J."/>
            <person name="Lind A.E."/>
            <person name="van Eijk R."/>
            <person name="Schleper C."/>
            <person name="Guy L."/>
            <person name="Ettema T.J."/>
        </authorList>
    </citation>
    <scope>NUCLEOTIDE SEQUENCE</scope>
</reference>
<comment type="similarity">
    <text evidence="3">Belongs to the FliF family.</text>
</comment>
<evidence type="ECO:0000259" key="11">
    <source>
        <dbReference type="Pfam" id="PF01514"/>
    </source>
</evidence>
<keyword evidence="7 10" id="KW-0472">Membrane</keyword>
<feature type="compositionally biased region" description="Polar residues" evidence="9">
    <location>
        <begin position="1"/>
        <end position="20"/>
    </location>
</feature>
<feature type="transmembrane region" description="Helical" evidence="10">
    <location>
        <begin position="494"/>
        <end position="513"/>
    </location>
</feature>
<evidence type="ECO:0000256" key="4">
    <source>
        <dbReference type="ARBA" id="ARBA00022475"/>
    </source>
</evidence>
<dbReference type="GO" id="GO:0003774">
    <property type="term" value="F:cytoskeletal motor activity"/>
    <property type="evidence" value="ECO:0007669"/>
    <property type="project" value="InterPro"/>
</dbReference>
<feature type="region of interest" description="Disordered" evidence="9">
    <location>
        <begin position="1"/>
        <end position="42"/>
    </location>
</feature>
<gene>
    <name evidence="13" type="ORF">LCGC14_0150700</name>
</gene>
<dbReference type="Pfam" id="PF08345">
    <property type="entry name" value="YscJ_FliF_C"/>
    <property type="match status" value="1"/>
</dbReference>
<accession>A0A0F9UZ01</accession>
<dbReference type="GO" id="GO:0009431">
    <property type="term" value="C:bacterial-type flagellum basal body, MS ring"/>
    <property type="evidence" value="ECO:0007669"/>
    <property type="project" value="InterPro"/>
</dbReference>
<dbReference type="InterPro" id="IPR013556">
    <property type="entry name" value="Flag_M-ring_C"/>
</dbReference>
<dbReference type="PIRSF" id="PIRSF004862">
    <property type="entry name" value="FliF"/>
    <property type="match status" value="1"/>
</dbReference>
<keyword evidence="5 10" id="KW-0812">Transmembrane</keyword>
<proteinExistence type="inferred from homology"/>
<dbReference type="GO" id="GO:0071973">
    <property type="term" value="P:bacterial-type flagellum-dependent cell motility"/>
    <property type="evidence" value="ECO:0007669"/>
    <property type="project" value="InterPro"/>
</dbReference>
<organism evidence="13">
    <name type="scientific">marine sediment metagenome</name>
    <dbReference type="NCBI Taxonomy" id="412755"/>
    <lineage>
        <taxon>unclassified sequences</taxon>
        <taxon>metagenomes</taxon>
        <taxon>ecological metagenomes</taxon>
    </lineage>
</organism>
<dbReference type="NCBIfam" id="TIGR00206">
    <property type="entry name" value="fliF"/>
    <property type="match status" value="1"/>
</dbReference>
<name>A0A0F9UZ01_9ZZZZ</name>
<feature type="domain" description="Flagellar M-ring C-terminal" evidence="12">
    <location>
        <begin position="284"/>
        <end position="466"/>
    </location>
</feature>
<feature type="transmembrane region" description="Helical" evidence="10">
    <location>
        <begin position="56"/>
        <end position="77"/>
    </location>
</feature>
<dbReference type="InterPro" id="IPR045851">
    <property type="entry name" value="AMP-bd_C_sf"/>
</dbReference>
<protein>
    <recommendedName>
        <fullName evidence="14">Flagellar M-ring protein</fullName>
    </recommendedName>
</protein>
<evidence type="ECO:0000313" key="13">
    <source>
        <dbReference type="EMBL" id="KKN98205.1"/>
    </source>
</evidence>
<evidence type="ECO:0000256" key="5">
    <source>
        <dbReference type="ARBA" id="ARBA00022692"/>
    </source>
</evidence>
<dbReference type="GO" id="GO:0005886">
    <property type="term" value="C:plasma membrane"/>
    <property type="evidence" value="ECO:0007669"/>
    <property type="project" value="UniProtKB-SubCell"/>
</dbReference>
<feature type="domain" description="Flagellar M-ring N-terminal" evidence="11">
    <location>
        <begin position="78"/>
        <end position="252"/>
    </location>
</feature>
<dbReference type="PRINTS" id="PR01009">
    <property type="entry name" value="FLGMRINGFLIF"/>
</dbReference>
<dbReference type="InterPro" id="IPR000067">
    <property type="entry name" value="FlgMring_FliF"/>
</dbReference>
<evidence type="ECO:0000256" key="8">
    <source>
        <dbReference type="ARBA" id="ARBA00023143"/>
    </source>
</evidence>
<keyword evidence="8" id="KW-0975">Bacterial flagellum</keyword>
<dbReference type="EMBL" id="LAZR01000053">
    <property type="protein sequence ID" value="KKN98205.1"/>
    <property type="molecule type" value="Genomic_DNA"/>
</dbReference>
<evidence type="ECO:0000256" key="6">
    <source>
        <dbReference type="ARBA" id="ARBA00022989"/>
    </source>
</evidence>
<dbReference type="InterPro" id="IPR006182">
    <property type="entry name" value="FliF_N_dom"/>
</dbReference>
<dbReference type="PANTHER" id="PTHR30046">
    <property type="entry name" value="FLAGELLAR M-RING PROTEIN"/>
    <property type="match status" value="1"/>
</dbReference>
<evidence type="ECO:0000256" key="1">
    <source>
        <dbReference type="ARBA" id="ARBA00004117"/>
    </source>
</evidence>
<feature type="compositionally biased region" description="Acidic residues" evidence="9">
    <location>
        <begin position="538"/>
        <end position="552"/>
    </location>
</feature>
<comment type="subcellular location">
    <subcellularLocation>
        <location evidence="1">Bacterial flagellum basal body</location>
    </subcellularLocation>
    <subcellularLocation>
        <location evidence="2">Cell membrane</location>
        <topology evidence="2">Multi-pass membrane protein</topology>
    </subcellularLocation>
</comment>
<evidence type="ECO:0000256" key="7">
    <source>
        <dbReference type="ARBA" id="ARBA00023136"/>
    </source>
</evidence>
<keyword evidence="6 10" id="KW-1133">Transmembrane helix</keyword>
<evidence type="ECO:0000256" key="3">
    <source>
        <dbReference type="ARBA" id="ARBA00007971"/>
    </source>
</evidence>
<sequence length="596" mass="65498">MSETGATAGRQNSTTQTTPRSGNIGSGNSGSANTERDNAGGSTVERTLKQLRGNPLVALLIAGAASIAIVAALFMWASSPEYRVLYSNLSEADGGSIINELDTRGIPYRFSDSGQALMVPSNQVHTLRLQLAEQGLPRGGNLGLELMDSQAFGISQFAEQINYQRGLEGELARSIQSLGPVENVRVHLSMAKPSVFIRDREPAKASVVLTLLPGRVLGEGQVSAIVHMVSGSVPELAAEDVTVVNQDGRLLSAETRRSNDLDGTQLEYIAEVERSYQQRIEHILTPILGSNNVRAQVAAQIDFSRREQTSERYGPNQPPNEAAVRSRQLSLAYDGENPLATGIPGALSNTPPGTLPSPIDQPEDEVAVDGQEEEAPPEALRNLRQDDVVNYEVDRSIEHIQHRLGQIERLSAAVVVNFRSEMNEEGEWIDVALTDNEVAQIERLVRQAMGFSQLRGDEVEVVNTPFARSVDERTDAEWWQDPNTLSMAGNVGRYLLVALAILLLYLLILRPLIKRYTQPPMMAAAMPGSTLETRVGSDDEDESEEALDEGDETYGKPKRRRKTSLYEHNLNDLREMAQEDPRMVAMIIRSWMNNHE</sequence>
<dbReference type="AlphaFoldDB" id="A0A0F9UZ01"/>
<feature type="region of interest" description="Disordered" evidence="9">
    <location>
        <begin position="336"/>
        <end position="377"/>
    </location>
</feature>
<feature type="compositionally biased region" description="Acidic residues" evidence="9">
    <location>
        <begin position="361"/>
        <end position="376"/>
    </location>
</feature>
<evidence type="ECO:0008006" key="14">
    <source>
        <dbReference type="Google" id="ProtNLM"/>
    </source>
</evidence>
<evidence type="ECO:0000259" key="12">
    <source>
        <dbReference type="Pfam" id="PF08345"/>
    </source>
</evidence>
<dbReference type="PANTHER" id="PTHR30046:SF0">
    <property type="entry name" value="FLAGELLAR M-RING PROTEIN"/>
    <property type="match status" value="1"/>
</dbReference>